<keyword evidence="2 6" id="KW-0963">Cytoplasm</keyword>
<comment type="function">
    <text evidence="6">Catalyzes the reductive methylation of 2'-deoxyuridine-5'-monophosphate (dUMP) to 2'-deoxythymidine-5'-monophosphate (dTMP) while utilizing 5,10-methylenetetrahydrofolate (mTHF) as the methyl donor and reductant in the reaction, yielding dihydrofolate (DHF) as a by-product. This enzymatic reaction provides an intracellular de novo source of dTMP, an essential precursor for DNA biosynthesis.</text>
</comment>
<dbReference type="GO" id="GO:0004799">
    <property type="term" value="F:thymidylate synthase activity"/>
    <property type="evidence" value="ECO:0007669"/>
    <property type="project" value="UniProtKB-UniRule"/>
</dbReference>
<dbReference type="InterPro" id="IPR020940">
    <property type="entry name" value="Thymidylate_synthase_AS"/>
</dbReference>
<dbReference type="UniPathway" id="UPA00575"/>
<dbReference type="GeneID" id="78007288"/>
<evidence type="ECO:0000256" key="3">
    <source>
        <dbReference type="ARBA" id="ARBA00022603"/>
    </source>
</evidence>
<dbReference type="EMBL" id="WMFA01000002">
    <property type="protein sequence ID" value="MYL71146.1"/>
    <property type="molecule type" value="Genomic_DNA"/>
</dbReference>
<organism evidence="9 10">
    <name type="scientific">Halobacillus litoralis</name>
    <dbReference type="NCBI Taxonomy" id="45668"/>
    <lineage>
        <taxon>Bacteria</taxon>
        <taxon>Bacillati</taxon>
        <taxon>Bacillota</taxon>
        <taxon>Bacilli</taxon>
        <taxon>Bacillales</taxon>
        <taxon>Bacillaceae</taxon>
        <taxon>Halobacillus</taxon>
    </lineage>
</organism>
<feature type="binding site" description="in other chain" evidence="6">
    <location>
        <begin position="221"/>
        <end position="224"/>
    </location>
    <ligand>
        <name>dUMP</name>
        <dbReference type="ChEBI" id="CHEBI:246422"/>
        <note>ligand shared between dimeric partners</note>
    </ligand>
</feature>
<evidence type="ECO:0000313" key="10">
    <source>
        <dbReference type="Proteomes" id="UP000450457"/>
    </source>
</evidence>
<accession>A0A845FBX0</accession>
<comment type="catalytic activity">
    <reaction evidence="6">
        <text>dUMP + (6R)-5,10-methylene-5,6,7,8-tetrahydrofolate = 7,8-dihydrofolate + dTMP</text>
        <dbReference type="Rhea" id="RHEA:12104"/>
        <dbReference type="ChEBI" id="CHEBI:15636"/>
        <dbReference type="ChEBI" id="CHEBI:57451"/>
        <dbReference type="ChEBI" id="CHEBI:63528"/>
        <dbReference type="ChEBI" id="CHEBI:246422"/>
        <dbReference type="EC" id="2.1.1.45"/>
    </reaction>
</comment>
<feature type="binding site" description="in other chain" evidence="6">
    <location>
        <position position="25"/>
    </location>
    <ligand>
        <name>dUMP</name>
        <dbReference type="ChEBI" id="CHEBI:246422"/>
        <note>ligand shared between dimeric partners</note>
    </ligand>
</feature>
<dbReference type="SUPFAM" id="SSF55831">
    <property type="entry name" value="Thymidylate synthase/dCMP hydroxymethylase"/>
    <property type="match status" value="1"/>
</dbReference>
<dbReference type="PANTHER" id="PTHR11548">
    <property type="entry name" value="THYMIDYLATE SYNTHASE 1"/>
    <property type="match status" value="1"/>
</dbReference>
<evidence type="ECO:0000313" key="9">
    <source>
        <dbReference type="EMBL" id="MYL71146.1"/>
    </source>
</evidence>
<evidence type="ECO:0000256" key="4">
    <source>
        <dbReference type="ARBA" id="ARBA00022679"/>
    </source>
</evidence>
<dbReference type="HAMAP" id="MF_00008">
    <property type="entry name" value="Thymidy_synth_bact"/>
    <property type="match status" value="1"/>
</dbReference>
<evidence type="ECO:0000256" key="5">
    <source>
        <dbReference type="ARBA" id="ARBA00022727"/>
    </source>
</evidence>
<comment type="similarity">
    <text evidence="6">Belongs to the thymidylate synthase family. Bacterial-type ThyA subfamily.</text>
</comment>
<dbReference type="InterPro" id="IPR000398">
    <property type="entry name" value="Thymidylate_synthase"/>
</dbReference>
<dbReference type="NCBIfam" id="NF002496">
    <property type="entry name" value="PRK01827.1-2"/>
    <property type="match status" value="1"/>
</dbReference>
<evidence type="ECO:0000256" key="7">
    <source>
        <dbReference type="PROSITE-ProRule" id="PRU10016"/>
    </source>
</evidence>
<dbReference type="RefSeq" id="WP_160913468.1">
    <property type="nucleotide sequence ID" value="NZ_WMFA01000002.1"/>
</dbReference>
<reference evidence="9 10" key="1">
    <citation type="submission" date="2019-11" db="EMBL/GenBank/DDBJ databases">
        <title>Genome sequences of 17 halophilic strains isolated from different environments.</title>
        <authorList>
            <person name="Furrow R.E."/>
        </authorList>
    </citation>
    <scope>NUCLEOTIDE SEQUENCE [LARGE SCALE GENOMIC DNA]</scope>
    <source>
        <strain evidence="9 10">SL-4</strain>
    </source>
</reference>
<dbReference type="GO" id="GO:0005829">
    <property type="term" value="C:cytosol"/>
    <property type="evidence" value="ECO:0007669"/>
    <property type="project" value="TreeGrafter"/>
</dbReference>
<keyword evidence="5 6" id="KW-0545">Nucleotide biosynthesis</keyword>
<gene>
    <name evidence="6" type="primary">thyA</name>
    <name evidence="9" type="ORF">GLW00_09790</name>
</gene>
<feature type="domain" description="Thymidylate synthase/dCMP hydroxymethylase" evidence="8">
    <location>
        <begin position="6"/>
        <end position="319"/>
    </location>
</feature>
<name>A0A845FBX0_9BACI</name>
<comment type="caution">
    <text evidence="6">Lacks conserved residue(s) required for the propagation of feature annotation.</text>
</comment>
<protein>
    <recommendedName>
        <fullName evidence="1 6">Thymidylate synthase</fullName>
        <shortName evidence="6">TS</shortName>
        <shortName evidence="6">TSase</shortName>
        <ecNumber evidence="1 6">2.1.1.45</ecNumber>
    </recommendedName>
</protein>
<dbReference type="InterPro" id="IPR036926">
    <property type="entry name" value="Thymidate_synth/dCMP_Mease_sf"/>
</dbReference>
<evidence type="ECO:0000256" key="6">
    <source>
        <dbReference type="HAMAP-Rule" id="MF_00008"/>
    </source>
</evidence>
<feature type="binding site" evidence="6">
    <location>
        <position position="224"/>
    </location>
    <ligand>
        <name>(6R)-5,10-methylene-5,6,7,8-tetrahydrofolate</name>
        <dbReference type="ChEBI" id="CHEBI:15636"/>
    </ligand>
</feature>
<dbReference type="PROSITE" id="PS00091">
    <property type="entry name" value="THYMIDYLATE_SYNTHASE"/>
    <property type="match status" value="1"/>
</dbReference>
<dbReference type="CDD" id="cd00351">
    <property type="entry name" value="TS_Pyrimidine_HMase"/>
    <property type="match status" value="1"/>
</dbReference>
<comment type="subunit">
    <text evidence="6">Homodimer.</text>
</comment>
<evidence type="ECO:0000256" key="2">
    <source>
        <dbReference type="ARBA" id="ARBA00022490"/>
    </source>
</evidence>
<dbReference type="EC" id="2.1.1.45" evidence="1 6"/>
<feature type="binding site" evidence="6">
    <location>
        <position position="318"/>
    </location>
    <ligand>
        <name>(6R)-5,10-methylene-5,6,7,8-tetrahydrofolate</name>
        <dbReference type="ChEBI" id="CHEBI:15636"/>
    </ligand>
</feature>
<comment type="pathway">
    <text evidence="6">Pyrimidine metabolism; dTTP biosynthesis.</text>
</comment>
<dbReference type="Gene3D" id="3.30.572.10">
    <property type="entry name" value="Thymidylate synthase/dCMP hydroxymethylase domain"/>
    <property type="match status" value="1"/>
</dbReference>
<dbReference type="GO" id="GO:0006231">
    <property type="term" value="P:dTMP biosynthetic process"/>
    <property type="evidence" value="ECO:0007669"/>
    <property type="project" value="UniProtKB-UniRule"/>
</dbReference>
<sequence>MSKNEQAYLDMCKHVLKEGNSKEDRTGTGTLSVFGHQMRFDLKEGFPLMTTKRVPFRLIASELLWFMKGDTNIRYLLEHKNNIWNEWAFQKWVESEDYTGPDMTDFGRRSQNDEEFKKQYKEQMDTFKEKVLNDDTFAKEFGDLGAVYGKQWREWKTSRGQTIDQLKNVVESIKNNPDSRRHLVTAWNPEDVPSNMALPPCHILFQFYVADGKLSCQLYQRSGDIFLGVPFNIASYALLTHLIAHECGLEVGEFIHTLGDAHIYSNHRKQIHEQLTREPRTLPVLSLNNEKESIFDFDMEDITIEGYDPHPSIKAPVAV</sequence>
<proteinExistence type="inferred from homology"/>
<comment type="caution">
    <text evidence="9">The sequence shown here is derived from an EMBL/GenBank/DDBJ whole genome shotgun (WGS) entry which is preliminary data.</text>
</comment>
<dbReference type="GO" id="GO:0006235">
    <property type="term" value="P:dTTP biosynthetic process"/>
    <property type="evidence" value="ECO:0007669"/>
    <property type="project" value="UniProtKB-UniRule"/>
</dbReference>
<feature type="binding site" evidence="6">
    <location>
        <begin position="180"/>
        <end position="181"/>
    </location>
    <ligand>
        <name>dUMP</name>
        <dbReference type="ChEBI" id="CHEBI:246422"/>
        <note>ligand shared between dimeric partners</note>
    </ligand>
</feature>
<dbReference type="PRINTS" id="PR00108">
    <property type="entry name" value="THYMDSNTHASE"/>
</dbReference>
<dbReference type="InterPro" id="IPR023451">
    <property type="entry name" value="Thymidate_synth/dCMP_Mease_dom"/>
</dbReference>
<evidence type="ECO:0000259" key="8">
    <source>
        <dbReference type="Pfam" id="PF00303"/>
    </source>
</evidence>
<keyword evidence="3 6" id="KW-0489">Methyltransferase</keyword>
<dbReference type="OrthoDB" id="9774633at2"/>
<feature type="active site" evidence="7">
    <location>
        <position position="201"/>
    </location>
</feature>
<keyword evidence="4 6" id="KW-0808">Transferase</keyword>
<feature type="binding site" description="in other chain" evidence="6">
    <location>
        <position position="232"/>
    </location>
    <ligand>
        <name>dUMP</name>
        <dbReference type="ChEBI" id="CHEBI:246422"/>
        <note>ligand shared between dimeric partners</note>
    </ligand>
</feature>
<dbReference type="AlphaFoldDB" id="A0A845FBX0"/>
<dbReference type="Pfam" id="PF00303">
    <property type="entry name" value="Thymidylat_synt"/>
    <property type="match status" value="1"/>
</dbReference>
<feature type="active site" description="Nucleophile" evidence="6">
    <location>
        <position position="201"/>
    </location>
</feature>
<dbReference type="Proteomes" id="UP000450457">
    <property type="component" value="Unassembled WGS sequence"/>
</dbReference>
<dbReference type="PANTHER" id="PTHR11548:SF9">
    <property type="entry name" value="THYMIDYLATE SYNTHASE"/>
    <property type="match status" value="1"/>
</dbReference>
<evidence type="ECO:0000256" key="1">
    <source>
        <dbReference type="ARBA" id="ARBA00011947"/>
    </source>
</evidence>
<dbReference type="GO" id="GO:0032259">
    <property type="term" value="P:methylation"/>
    <property type="evidence" value="ECO:0007669"/>
    <property type="project" value="UniProtKB-KW"/>
</dbReference>
<dbReference type="InterPro" id="IPR045097">
    <property type="entry name" value="Thymidate_synth/dCMP_Mease"/>
</dbReference>
<comment type="subcellular location">
    <subcellularLocation>
        <location evidence="6">Cytoplasm</location>
    </subcellularLocation>
</comment>
<feature type="binding site" description="in other chain" evidence="6">
    <location>
        <begin position="262"/>
        <end position="264"/>
    </location>
    <ligand>
        <name>dUMP</name>
        <dbReference type="ChEBI" id="CHEBI:246422"/>
        <note>ligand shared between dimeric partners</note>
    </ligand>
</feature>
<dbReference type="NCBIfam" id="TIGR03284">
    <property type="entry name" value="thym_sym"/>
    <property type="match status" value="1"/>
</dbReference>